<sequence length="146" mass="16912">MDELYSVEALAEELNVTTRTIRNYLKEGRLKGKKIGGQWRFTAEEVSNFTGHDRKESLIHHFLEEEKDDTRALFILDVPLASIADLEEFVQKVVAHYNDVYDGEKRRFQYQLTENQIARFTLIGPPPYVLGLANFINKLAQEKATH</sequence>
<keyword evidence="3" id="KW-1185">Reference proteome</keyword>
<reference evidence="2 3" key="1">
    <citation type="submission" date="2014-12" db="EMBL/GenBank/DDBJ databases">
        <title>Draft genome sequences of 29 type strains of Enterococci.</title>
        <authorList>
            <person name="Zhong Z."/>
            <person name="Sun Z."/>
            <person name="Liu W."/>
            <person name="Zhang W."/>
            <person name="Zhang H."/>
        </authorList>
    </citation>
    <scope>NUCLEOTIDE SEQUENCE [LARGE SCALE GENOMIC DNA]</scope>
    <source>
        <strain evidence="2 3">DSM 17029</strain>
    </source>
</reference>
<dbReference type="InterPro" id="IPR041657">
    <property type="entry name" value="HTH_17"/>
</dbReference>
<dbReference type="SUPFAM" id="SSF46955">
    <property type="entry name" value="Putative DNA-binding domain"/>
    <property type="match status" value="1"/>
</dbReference>
<feature type="domain" description="Helix-turn-helix" evidence="1">
    <location>
        <begin position="4"/>
        <end position="47"/>
    </location>
</feature>
<comment type="caution">
    <text evidence="2">The sequence shown here is derived from an EMBL/GenBank/DDBJ whole genome shotgun (WGS) entry which is preliminary data.</text>
</comment>
<organism evidence="2 3">
    <name type="scientific">Enterococcus canis</name>
    <dbReference type="NCBI Taxonomy" id="214095"/>
    <lineage>
        <taxon>Bacteria</taxon>
        <taxon>Bacillati</taxon>
        <taxon>Bacillota</taxon>
        <taxon>Bacilli</taxon>
        <taxon>Lactobacillales</taxon>
        <taxon>Enterococcaceae</taxon>
        <taxon>Enterococcus</taxon>
    </lineage>
</organism>
<dbReference type="InterPro" id="IPR010093">
    <property type="entry name" value="SinI_DNA-bd"/>
</dbReference>
<dbReference type="STRING" id="214095.RU97_GL000096"/>
<dbReference type="Gene3D" id="1.10.1660.10">
    <property type="match status" value="1"/>
</dbReference>
<protein>
    <submittedName>
        <fullName evidence="2">DNA-binding protein</fullName>
    </submittedName>
</protein>
<gene>
    <name evidence="2" type="ORF">RU97_GL000096</name>
</gene>
<evidence type="ECO:0000259" key="1">
    <source>
        <dbReference type="Pfam" id="PF12728"/>
    </source>
</evidence>
<dbReference type="GO" id="GO:0003677">
    <property type="term" value="F:DNA binding"/>
    <property type="evidence" value="ECO:0007669"/>
    <property type="project" value="UniProtKB-KW"/>
</dbReference>
<dbReference type="InterPro" id="IPR009061">
    <property type="entry name" value="DNA-bd_dom_put_sf"/>
</dbReference>
<evidence type="ECO:0000313" key="3">
    <source>
        <dbReference type="Proteomes" id="UP000181884"/>
    </source>
</evidence>
<name>A0A1L8RJE2_9ENTE</name>
<dbReference type="RefSeq" id="WP_067391398.1">
    <property type="nucleotide sequence ID" value="NZ_JXKH01000001.1"/>
</dbReference>
<dbReference type="EMBL" id="JXKH01000001">
    <property type="protein sequence ID" value="OJG19863.1"/>
    <property type="molecule type" value="Genomic_DNA"/>
</dbReference>
<dbReference type="NCBIfam" id="TIGR01764">
    <property type="entry name" value="excise"/>
    <property type="match status" value="1"/>
</dbReference>
<accession>A0A1L8RJE2</accession>
<dbReference type="Proteomes" id="UP000181884">
    <property type="component" value="Unassembled WGS sequence"/>
</dbReference>
<dbReference type="AlphaFoldDB" id="A0A1L8RJE2"/>
<proteinExistence type="predicted"/>
<keyword evidence="2" id="KW-0238">DNA-binding</keyword>
<dbReference type="Pfam" id="PF12728">
    <property type="entry name" value="HTH_17"/>
    <property type="match status" value="1"/>
</dbReference>
<evidence type="ECO:0000313" key="2">
    <source>
        <dbReference type="EMBL" id="OJG19863.1"/>
    </source>
</evidence>